<evidence type="ECO:0000256" key="2">
    <source>
        <dbReference type="SAM" id="MobiDB-lite"/>
    </source>
</evidence>
<dbReference type="RefSeq" id="WP_108779497.1">
    <property type="nucleotide sequence ID" value="NZ_CP029186.1"/>
</dbReference>
<feature type="domain" description="Organic solvent tolerance-like N-terminal" evidence="4">
    <location>
        <begin position="24"/>
        <end position="180"/>
    </location>
</feature>
<evidence type="ECO:0000313" key="5">
    <source>
        <dbReference type="EMBL" id="AWH86775.1"/>
    </source>
</evidence>
<dbReference type="AlphaFoldDB" id="A0A2S1R2A6"/>
<protein>
    <submittedName>
        <fullName evidence="5">OstA-like protein</fullName>
    </submittedName>
</protein>
<dbReference type="Pfam" id="PF13100">
    <property type="entry name" value="OstA_2"/>
    <property type="match status" value="1"/>
</dbReference>
<dbReference type="EMBL" id="CP029186">
    <property type="protein sequence ID" value="AWH86775.1"/>
    <property type="molecule type" value="Genomic_DNA"/>
</dbReference>
<keyword evidence="1" id="KW-0998">Cell outer membrane</keyword>
<proteinExistence type="predicted"/>
<dbReference type="InterPro" id="IPR005653">
    <property type="entry name" value="OstA-like_N"/>
</dbReference>
<dbReference type="GO" id="GO:0009279">
    <property type="term" value="C:cell outer membrane"/>
    <property type="evidence" value="ECO:0007669"/>
    <property type="project" value="TreeGrafter"/>
</dbReference>
<feature type="compositionally biased region" description="Basic and acidic residues" evidence="2">
    <location>
        <begin position="507"/>
        <end position="522"/>
    </location>
</feature>
<keyword evidence="1" id="KW-0472">Membrane</keyword>
<dbReference type="Proteomes" id="UP000244929">
    <property type="component" value="Chromosome"/>
</dbReference>
<keyword evidence="3" id="KW-0732">Signal</keyword>
<feature type="chain" id="PRO_5015459935" evidence="3">
    <location>
        <begin position="22"/>
        <end position="578"/>
    </location>
</feature>
<reference evidence="5 6" key="1">
    <citation type="submission" date="2018-04" db="EMBL/GenBank/DDBJ databases">
        <title>Genome sequencing of Flavobacterium sp. HYN0059.</title>
        <authorList>
            <person name="Yi H."/>
            <person name="Baek C."/>
        </authorList>
    </citation>
    <scope>NUCLEOTIDE SEQUENCE [LARGE SCALE GENOMIC DNA]</scope>
    <source>
        <strain evidence="5 6">HYN0059</strain>
    </source>
</reference>
<gene>
    <name evidence="5" type="ORF">HYN59_17390</name>
</gene>
<dbReference type="InterPro" id="IPR050218">
    <property type="entry name" value="LptD"/>
</dbReference>
<keyword evidence="6" id="KW-1185">Reference proteome</keyword>
<dbReference type="KEGG" id="falb:HYN59_17390"/>
<dbReference type="PANTHER" id="PTHR30189">
    <property type="entry name" value="LPS-ASSEMBLY PROTEIN"/>
    <property type="match status" value="1"/>
</dbReference>
<dbReference type="PANTHER" id="PTHR30189:SF1">
    <property type="entry name" value="LPS-ASSEMBLY PROTEIN LPTD"/>
    <property type="match status" value="1"/>
</dbReference>
<feature type="signal peptide" evidence="3">
    <location>
        <begin position="1"/>
        <end position="21"/>
    </location>
</feature>
<dbReference type="Gene3D" id="2.60.450.10">
    <property type="entry name" value="Lipopolysaccharide (LPS) transport protein A like domain"/>
    <property type="match status" value="1"/>
</dbReference>
<organism evidence="5 6">
    <name type="scientific">Flavobacterium album</name>
    <dbReference type="NCBI Taxonomy" id="2175091"/>
    <lineage>
        <taxon>Bacteria</taxon>
        <taxon>Pseudomonadati</taxon>
        <taxon>Bacteroidota</taxon>
        <taxon>Flavobacteriia</taxon>
        <taxon>Flavobacteriales</taxon>
        <taxon>Flavobacteriaceae</taxon>
        <taxon>Flavobacterium</taxon>
    </lineage>
</organism>
<evidence type="ECO:0000256" key="3">
    <source>
        <dbReference type="SAM" id="SignalP"/>
    </source>
</evidence>
<evidence type="ECO:0000259" key="4">
    <source>
        <dbReference type="Pfam" id="PF13100"/>
    </source>
</evidence>
<evidence type="ECO:0000313" key="6">
    <source>
        <dbReference type="Proteomes" id="UP000244929"/>
    </source>
</evidence>
<accession>A0A2S1R2A6</accession>
<dbReference type="GO" id="GO:1990351">
    <property type="term" value="C:transporter complex"/>
    <property type="evidence" value="ECO:0007669"/>
    <property type="project" value="TreeGrafter"/>
</dbReference>
<sequence length="578" mass="65546">MKKLFFFIISLIALCGTASFAQEKKKIIIENSDFTEMNQNEVPGAVILTGNVRILHEGVRITCNKAYHFTDENYIKLFGNVKLNQGDSLFMDSRYAEYNGDKKFAFATGNVVMRSPDMTLTTDTINLDRTIQQAYYNTYGTIVNKDNVLKSKSGRYIVGQKKYEFRTAVTLTNPKHVLKSNNLDYYTNSGHSYVFGPSTITSKEDYVYTEKGFYDTRKKQANLYTNSYIKYDTQIIRGDEMYYDQVTQFATAKNNVSVTDTVNKFKGTGHYAEVYRAKDSLMLTKRALVATLVEGDSLFTHAKKMIITGKQGSRIVRGYNNARFYKTDMNGKCDSIHSDEAKGLTQLIRRPVVFNGLNQITGDVIHLISNSKTEKLDSIKVLNNAFIIQKDTLGTGYNQLKGANLYGKFKDNKLSEVDLVKNTEKIYFMYDDDDELIGIDKGVSSRIHLDIENNEIVAVTSYTNIESNSYPDKDLPENVRKLRGFLWRGDEIIKSKEDIFPPEEQELNDKIVAESKKEKEQEDTPMEPLPQTVNYDKDHPAPKPAAPKPDTAKTDTIKPAATAKPEKPKAAPKKKPKK</sequence>
<evidence type="ECO:0000256" key="1">
    <source>
        <dbReference type="ARBA" id="ARBA00023237"/>
    </source>
</evidence>
<feature type="region of interest" description="Disordered" evidence="2">
    <location>
        <begin position="497"/>
        <end position="578"/>
    </location>
</feature>
<dbReference type="OrthoDB" id="9805931at2"/>
<name>A0A2S1R2A6_9FLAO</name>